<comment type="caution">
    <text evidence="2">The sequence shown here is derived from an EMBL/GenBank/DDBJ whole genome shotgun (WGS) entry which is preliminary data.</text>
</comment>
<evidence type="ECO:0000313" key="2">
    <source>
        <dbReference type="EMBL" id="KAG5476134.1"/>
    </source>
</evidence>
<protein>
    <submittedName>
        <fullName evidence="2">Uncharacterized protein</fullName>
    </submittedName>
</protein>
<proteinExistence type="predicted"/>
<feature type="region of interest" description="Disordered" evidence="1">
    <location>
        <begin position="119"/>
        <end position="143"/>
    </location>
</feature>
<feature type="compositionally biased region" description="Pro residues" evidence="1">
    <location>
        <begin position="123"/>
        <end position="132"/>
    </location>
</feature>
<reference evidence="3" key="1">
    <citation type="journal article" date="2021" name="Microbiol. Resour. Announc.">
        <title>LGAAP: Leishmaniinae Genome Assembly and Annotation Pipeline.</title>
        <authorList>
            <person name="Almutairi H."/>
            <person name="Urbaniak M.D."/>
            <person name="Bates M.D."/>
            <person name="Jariyapan N."/>
            <person name="Kwakye-Nuako G."/>
            <person name="Thomaz-Soccol V."/>
            <person name="Al-Salem W.S."/>
            <person name="Dillon R.J."/>
            <person name="Bates P.A."/>
            <person name="Gatherer D."/>
        </authorList>
    </citation>
    <scope>NUCLEOTIDE SEQUENCE [LARGE SCALE GENOMIC DNA]</scope>
</reference>
<reference evidence="3" key="2">
    <citation type="journal article" date="2021" name="Sci. Data">
        <title>Chromosome-scale genome sequencing, assembly and annotation of six genomes from subfamily Leishmaniinae.</title>
        <authorList>
            <person name="Almutairi H."/>
            <person name="Urbaniak M.D."/>
            <person name="Bates M.D."/>
            <person name="Jariyapan N."/>
            <person name="Kwakye-Nuako G."/>
            <person name="Thomaz Soccol V."/>
            <person name="Al-Salem W.S."/>
            <person name="Dillon R.J."/>
            <person name="Bates P.A."/>
            <person name="Gatherer D."/>
        </authorList>
    </citation>
    <scope>NUCLEOTIDE SEQUENCE [LARGE SCALE GENOMIC DNA]</scope>
</reference>
<sequence length="501" mass="54818">MRHMRGSCSTSRLVCAPQTSMWPPVAQTMLSRYLGVGEMLLCVTPETRRCKSITSLPSSVWPRGELLVERKARLMAERAGARAANVSRLRELLQVFPAKERGKLFPKPQPHLRRDVWPLATPAEPPSQPPSASPRMKRSAASDSPRFLSSAVIQAFQKGASRGVAADAQGATGKCGEKQQQGSYYGSPRWYSGPPGTWMDAAYFTAQQSNRWNQLFHDLYYTRNEPTAPLLRCPACAARRLRDSVASPRRAESADSPESCPRTKVQLTSSLSSVWMDPAELQRHLSYTHASELFTPQELQLYNAQVLHELQYSCGLVPAPTCADGKIGAGVASGARKTQPARVILVADVANIELGSPSELLEMLLSPKLRRVFSDFPVAFCATHELFVPVISKVLHTLYQMARLHPASTLHVFFANTSLESGDLLTSSYLNDLLLASPHCAPPPVVLLTGDLQQQRALTELHGAPAHGMGNGGHVHWVKPLTAAQLVVDLYAALECSQCLL</sequence>
<dbReference type="RefSeq" id="XP_067062367.1">
    <property type="nucleotide sequence ID" value="XM_067207064.1"/>
</dbReference>
<dbReference type="GeneID" id="92360998"/>
<evidence type="ECO:0000313" key="3">
    <source>
        <dbReference type="Proteomes" id="UP000674143"/>
    </source>
</evidence>
<accession>A0A836KHF0</accession>
<keyword evidence="3" id="KW-1185">Reference proteome</keyword>
<gene>
    <name evidence="2" type="ORF">LSCM4_05092</name>
</gene>
<dbReference type="AlphaFoldDB" id="A0A836KHF0"/>
<organism evidence="2 3">
    <name type="scientific">Leishmania orientalis</name>
    <dbReference type="NCBI Taxonomy" id="2249476"/>
    <lineage>
        <taxon>Eukaryota</taxon>
        <taxon>Discoba</taxon>
        <taxon>Euglenozoa</taxon>
        <taxon>Kinetoplastea</taxon>
        <taxon>Metakinetoplastina</taxon>
        <taxon>Trypanosomatida</taxon>
        <taxon>Trypanosomatidae</taxon>
        <taxon>Leishmaniinae</taxon>
        <taxon>Leishmania</taxon>
    </lineage>
</organism>
<evidence type="ECO:0000256" key="1">
    <source>
        <dbReference type="SAM" id="MobiDB-lite"/>
    </source>
</evidence>
<name>A0A836KHF0_9TRYP</name>
<dbReference type="KEGG" id="loi:92360998"/>
<dbReference type="Proteomes" id="UP000674143">
    <property type="component" value="Unassembled WGS sequence"/>
</dbReference>
<dbReference type="EMBL" id="JAFHLR010000026">
    <property type="protein sequence ID" value="KAG5476134.1"/>
    <property type="molecule type" value="Genomic_DNA"/>
</dbReference>